<evidence type="ECO:0000256" key="8">
    <source>
        <dbReference type="ARBA" id="ARBA00022490"/>
    </source>
</evidence>
<feature type="binding site" evidence="14 15">
    <location>
        <position position="186"/>
    </location>
    <ligand>
        <name>a divalent metal cation</name>
        <dbReference type="ChEBI" id="CHEBI:60240"/>
    </ligand>
</feature>
<evidence type="ECO:0000256" key="17">
    <source>
        <dbReference type="SAM" id="Coils"/>
    </source>
</evidence>
<sequence>MDILTTDISSLSFKIVKEKVDEININEVYNSEELIEIINILKSDKRKNINNLGDKLQKAKEKIENEIKRVRNMYNFDKSFENYNIIAGVDEVGRGPLAGPIVSCAVVLDLNVIDEDLILWINDSKKLNERKREELASIIKEKALAYYIASRDSKQIDERGIGVCNNEVFLEACNSLKVKPDLVLSDGYTVKGIQIPNKSVIKGDTKSACIAAASIVAKVYRDNLMREYAEKYPYYGFEENVGYGTTKHIEGIKEYGPTEIHRMSFLTNILSNN</sequence>
<evidence type="ECO:0000313" key="19">
    <source>
        <dbReference type="EMBL" id="MBM6819576.1"/>
    </source>
</evidence>
<evidence type="ECO:0000256" key="7">
    <source>
        <dbReference type="ARBA" id="ARBA00019179"/>
    </source>
</evidence>
<keyword evidence="17" id="KW-0175">Coiled coil</keyword>
<dbReference type="HAMAP" id="MF_00052_B">
    <property type="entry name" value="RNase_HII_B"/>
    <property type="match status" value="1"/>
</dbReference>
<dbReference type="Gene3D" id="3.30.420.10">
    <property type="entry name" value="Ribonuclease H-like superfamily/Ribonuclease H"/>
    <property type="match status" value="1"/>
</dbReference>
<comment type="catalytic activity">
    <reaction evidence="1 14 15 16">
        <text>Endonucleolytic cleavage to 5'-phosphomonoester.</text>
        <dbReference type="EC" id="3.1.26.4"/>
    </reaction>
</comment>
<evidence type="ECO:0000256" key="12">
    <source>
        <dbReference type="ARBA" id="ARBA00022801"/>
    </source>
</evidence>
<keyword evidence="10 14" id="KW-0479">Metal-binding</keyword>
<dbReference type="PANTHER" id="PTHR10954:SF18">
    <property type="entry name" value="RIBONUCLEASE HII"/>
    <property type="match status" value="1"/>
</dbReference>
<keyword evidence="20" id="KW-1185">Reference proteome</keyword>
<gene>
    <name evidence="14" type="primary">rnhB</name>
    <name evidence="19" type="ORF">H6A19_09565</name>
</gene>
<evidence type="ECO:0000256" key="16">
    <source>
        <dbReference type="RuleBase" id="RU003515"/>
    </source>
</evidence>
<evidence type="ECO:0000256" key="3">
    <source>
        <dbReference type="ARBA" id="ARBA00004065"/>
    </source>
</evidence>
<comment type="function">
    <text evidence="3 14 16">Endonuclease that specifically degrades the RNA of RNA-DNA hybrids.</text>
</comment>
<evidence type="ECO:0000256" key="2">
    <source>
        <dbReference type="ARBA" id="ARBA00001946"/>
    </source>
</evidence>
<dbReference type="RefSeq" id="WP_195514768.1">
    <property type="nucleotide sequence ID" value="NZ_JACJLL010000052.1"/>
</dbReference>
<evidence type="ECO:0000256" key="11">
    <source>
        <dbReference type="ARBA" id="ARBA00022759"/>
    </source>
</evidence>
<dbReference type="InterPro" id="IPR022898">
    <property type="entry name" value="RNase_HII"/>
</dbReference>
<dbReference type="InterPro" id="IPR036397">
    <property type="entry name" value="RNaseH_sf"/>
</dbReference>
<comment type="subcellular location">
    <subcellularLocation>
        <location evidence="4 14">Cytoplasm</location>
    </subcellularLocation>
</comment>
<dbReference type="InterPro" id="IPR001352">
    <property type="entry name" value="RNase_HII/HIII"/>
</dbReference>
<comment type="cofactor">
    <cofactor evidence="14 15">
        <name>Mn(2+)</name>
        <dbReference type="ChEBI" id="CHEBI:29035"/>
    </cofactor>
    <cofactor evidence="14 15">
        <name>Mg(2+)</name>
        <dbReference type="ChEBI" id="CHEBI:18420"/>
    </cofactor>
    <text evidence="14 15">Manganese or magnesium. Binds 1 divalent metal ion per monomer in the absence of substrate. May bind a second metal ion after substrate binding.</text>
</comment>
<protein>
    <recommendedName>
        <fullName evidence="7 14">Ribonuclease HII</fullName>
        <shortName evidence="14">RNase HII</shortName>
        <ecNumber evidence="6 14">3.1.26.4</ecNumber>
    </recommendedName>
</protein>
<dbReference type="InterPro" id="IPR012337">
    <property type="entry name" value="RNaseH-like_sf"/>
</dbReference>
<evidence type="ECO:0000256" key="13">
    <source>
        <dbReference type="ARBA" id="ARBA00023211"/>
    </source>
</evidence>
<dbReference type="NCBIfam" id="NF000595">
    <property type="entry name" value="PRK00015.1-3"/>
    <property type="match status" value="1"/>
</dbReference>
<reference evidence="19 20" key="1">
    <citation type="journal article" date="2021" name="Sci. Rep.">
        <title>The distribution of antibiotic resistance genes in chicken gut microbiota commensals.</title>
        <authorList>
            <person name="Juricova H."/>
            <person name="Matiasovicova J."/>
            <person name="Kubasova T."/>
            <person name="Cejkova D."/>
            <person name="Rychlik I."/>
        </authorList>
    </citation>
    <scope>NUCLEOTIDE SEQUENCE [LARGE SCALE GENOMIC DNA]</scope>
    <source>
        <strain evidence="19 20">An435</strain>
    </source>
</reference>
<feature type="coiled-coil region" evidence="17">
    <location>
        <begin position="42"/>
        <end position="73"/>
    </location>
</feature>
<evidence type="ECO:0000256" key="6">
    <source>
        <dbReference type="ARBA" id="ARBA00012180"/>
    </source>
</evidence>
<comment type="caution">
    <text evidence="19">The sequence shown here is derived from an EMBL/GenBank/DDBJ whole genome shotgun (WGS) entry which is preliminary data.</text>
</comment>
<proteinExistence type="inferred from homology"/>
<keyword evidence="13 14" id="KW-0464">Manganese</keyword>
<evidence type="ECO:0000256" key="1">
    <source>
        <dbReference type="ARBA" id="ARBA00000077"/>
    </source>
</evidence>
<feature type="binding site" evidence="14 15">
    <location>
        <position position="90"/>
    </location>
    <ligand>
        <name>a divalent metal cation</name>
        <dbReference type="ChEBI" id="CHEBI:60240"/>
    </ligand>
</feature>
<name>A0ABS2FGZ6_9CLOT</name>
<evidence type="ECO:0000256" key="9">
    <source>
        <dbReference type="ARBA" id="ARBA00022722"/>
    </source>
</evidence>
<dbReference type="EMBL" id="JACJLL010000052">
    <property type="protein sequence ID" value="MBM6819576.1"/>
    <property type="molecule type" value="Genomic_DNA"/>
</dbReference>
<accession>A0ABS2FGZ6</accession>
<comment type="similarity">
    <text evidence="5 14 16">Belongs to the RNase HII family.</text>
</comment>
<evidence type="ECO:0000259" key="18">
    <source>
        <dbReference type="PROSITE" id="PS51975"/>
    </source>
</evidence>
<dbReference type="Proteomes" id="UP000767334">
    <property type="component" value="Unassembled WGS sequence"/>
</dbReference>
<evidence type="ECO:0000313" key="20">
    <source>
        <dbReference type="Proteomes" id="UP000767334"/>
    </source>
</evidence>
<keyword evidence="8 14" id="KW-0963">Cytoplasm</keyword>
<comment type="cofactor">
    <cofactor evidence="2">
        <name>Mg(2+)</name>
        <dbReference type="ChEBI" id="CHEBI:18420"/>
    </cofactor>
</comment>
<keyword evidence="12 14" id="KW-0378">Hydrolase</keyword>
<dbReference type="PROSITE" id="PS51975">
    <property type="entry name" value="RNASE_H_2"/>
    <property type="match status" value="1"/>
</dbReference>
<dbReference type="InterPro" id="IPR024567">
    <property type="entry name" value="RNase_HII/HIII_dom"/>
</dbReference>
<feature type="binding site" evidence="14 15">
    <location>
        <position position="91"/>
    </location>
    <ligand>
        <name>a divalent metal cation</name>
        <dbReference type="ChEBI" id="CHEBI:60240"/>
    </ligand>
</feature>
<dbReference type="Pfam" id="PF01351">
    <property type="entry name" value="RNase_HII"/>
    <property type="match status" value="1"/>
</dbReference>
<keyword evidence="11 14" id="KW-0255">Endonuclease</keyword>
<organism evidence="19 20">
    <name type="scientific">Clostridium saudiense</name>
    <dbReference type="NCBI Taxonomy" id="1414720"/>
    <lineage>
        <taxon>Bacteria</taxon>
        <taxon>Bacillati</taxon>
        <taxon>Bacillota</taxon>
        <taxon>Clostridia</taxon>
        <taxon>Eubacteriales</taxon>
        <taxon>Clostridiaceae</taxon>
        <taxon>Clostridium</taxon>
    </lineage>
</organism>
<evidence type="ECO:0000256" key="10">
    <source>
        <dbReference type="ARBA" id="ARBA00022723"/>
    </source>
</evidence>
<evidence type="ECO:0000256" key="14">
    <source>
        <dbReference type="HAMAP-Rule" id="MF_00052"/>
    </source>
</evidence>
<evidence type="ECO:0000256" key="5">
    <source>
        <dbReference type="ARBA" id="ARBA00007383"/>
    </source>
</evidence>
<dbReference type="SUPFAM" id="SSF53098">
    <property type="entry name" value="Ribonuclease H-like"/>
    <property type="match status" value="1"/>
</dbReference>
<dbReference type="NCBIfam" id="NF000594">
    <property type="entry name" value="PRK00015.1-1"/>
    <property type="match status" value="1"/>
</dbReference>
<evidence type="ECO:0000256" key="15">
    <source>
        <dbReference type="PROSITE-ProRule" id="PRU01319"/>
    </source>
</evidence>
<feature type="domain" description="RNase H type-2" evidence="18">
    <location>
        <begin position="84"/>
        <end position="273"/>
    </location>
</feature>
<evidence type="ECO:0000256" key="4">
    <source>
        <dbReference type="ARBA" id="ARBA00004496"/>
    </source>
</evidence>
<keyword evidence="9 14" id="KW-0540">Nuclease</keyword>
<dbReference type="EC" id="3.1.26.4" evidence="6 14"/>
<dbReference type="GO" id="GO:0004523">
    <property type="term" value="F:RNA-DNA hybrid ribonuclease activity"/>
    <property type="evidence" value="ECO:0007669"/>
    <property type="project" value="UniProtKB-EC"/>
</dbReference>
<dbReference type="CDD" id="cd07182">
    <property type="entry name" value="RNase_HII_bacteria_HII_like"/>
    <property type="match status" value="1"/>
</dbReference>
<dbReference type="PANTHER" id="PTHR10954">
    <property type="entry name" value="RIBONUCLEASE H2 SUBUNIT A"/>
    <property type="match status" value="1"/>
</dbReference>